<dbReference type="AlphaFoldDB" id="A0AAU2GZ76"/>
<accession>A0AAU2GZ76</accession>
<dbReference type="EMBL" id="CP108253">
    <property type="protein sequence ID" value="WTU41176.1"/>
    <property type="molecule type" value="Genomic_DNA"/>
</dbReference>
<organism evidence="1">
    <name type="scientific">Streptomyces sp. NBC_00060</name>
    <dbReference type="NCBI Taxonomy" id="2975636"/>
    <lineage>
        <taxon>Bacteria</taxon>
        <taxon>Bacillati</taxon>
        <taxon>Actinomycetota</taxon>
        <taxon>Actinomycetes</taxon>
        <taxon>Kitasatosporales</taxon>
        <taxon>Streptomycetaceae</taxon>
        <taxon>Streptomyces</taxon>
    </lineage>
</organism>
<gene>
    <name evidence="1" type="ORF">OHV25_17025</name>
</gene>
<name>A0AAU2GZ76_9ACTN</name>
<proteinExistence type="predicted"/>
<reference evidence="1" key="1">
    <citation type="submission" date="2022-10" db="EMBL/GenBank/DDBJ databases">
        <title>The complete genomes of actinobacterial strains from the NBC collection.</title>
        <authorList>
            <person name="Joergensen T.S."/>
            <person name="Alvarez Arevalo M."/>
            <person name="Sterndorff E.B."/>
            <person name="Faurdal D."/>
            <person name="Vuksanovic O."/>
            <person name="Mourched A.-S."/>
            <person name="Charusanti P."/>
            <person name="Shaw S."/>
            <person name="Blin K."/>
            <person name="Weber T."/>
        </authorList>
    </citation>
    <scope>NUCLEOTIDE SEQUENCE</scope>
    <source>
        <strain evidence="1">NBC_00060</strain>
    </source>
</reference>
<protein>
    <submittedName>
        <fullName evidence="1">Uncharacterized protein</fullName>
    </submittedName>
</protein>
<evidence type="ECO:0000313" key="1">
    <source>
        <dbReference type="EMBL" id="WTU41176.1"/>
    </source>
</evidence>
<sequence>MMRSPTPESPVVVTSATVMRGDVIQIGGQSFELMDLINLSSRARRLRFRTGETLTMSSATGLSAMRPALRK</sequence>